<name>A0ABR0EVD5_ZASCE</name>
<organism evidence="6 7">
    <name type="scientific">Zasmidium cellare</name>
    <name type="common">Wine cellar mold</name>
    <name type="synonym">Racodium cellare</name>
    <dbReference type="NCBI Taxonomy" id="395010"/>
    <lineage>
        <taxon>Eukaryota</taxon>
        <taxon>Fungi</taxon>
        <taxon>Dikarya</taxon>
        <taxon>Ascomycota</taxon>
        <taxon>Pezizomycotina</taxon>
        <taxon>Dothideomycetes</taxon>
        <taxon>Dothideomycetidae</taxon>
        <taxon>Mycosphaerellales</taxon>
        <taxon>Mycosphaerellaceae</taxon>
        <taxon>Zasmidium</taxon>
    </lineage>
</organism>
<proteinExistence type="predicted"/>
<reference evidence="6 7" key="1">
    <citation type="journal article" date="2023" name="G3 (Bethesda)">
        <title>A chromosome-level genome assembly of Zasmidium syzygii isolated from banana leaves.</title>
        <authorList>
            <person name="van Westerhoven A.C."/>
            <person name="Mehrabi R."/>
            <person name="Talebi R."/>
            <person name="Steentjes M.B.F."/>
            <person name="Corcolon B."/>
            <person name="Chong P.A."/>
            <person name="Kema G.H.J."/>
            <person name="Seidl M.F."/>
        </authorList>
    </citation>
    <scope>NUCLEOTIDE SEQUENCE [LARGE SCALE GENOMIC DNA]</scope>
    <source>
        <strain evidence="6 7">P124</strain>
    </source>
</reference>
<dbReference type="Proteomes" id="UP001305779">
    <property type="component" value="Unassembled WGS sequence"/>
</dbReference>
<dbReference type="InterPro" id="IPR025702">
    <property type="entry name" value="OXD"/>
</dbReference>
<keyword evidence="3" id="KW-0479">Metal-binding</keyword>
<dbReference type="EMBL" id="JAXOVC010000002">
    <property type="protein sequence ID" value="KAK4505065.1"/>
    <property type="molecule type" value="Genomic_DNA"/>
</dbReference>
<gene>
    <name evidence="6" type="ORF">PRZ48_003028</name>
</gene>
<evidence type="ECO:0000256" key="3">
    <source>
        <dbReference type="ARBA" id="ARBA00022723"/>
    </source>
</evidence>
<evidence type="ECO:0008006" key="8">
    <source>
        <dbReference type="Google" id="ProtNLM"/>
    </source>
</evidence>
<dbReference type="Pfam" id="PF13816">
    <property type="entry name" value="Dehydratase_hem"/>
    <property type="match status" value="1"/>
</dbReference>
<accession>A0ABR0EVD5</accession>
<comment type="caution">
    <text evidence="6">The sequence shown here is derived from an EMBL/GenBank/DDBJ whole genome shotgun (WGS) entry which is preliminary data.</text>
</comment>
<comment type="cofactor">
    <cofactor evidence="1">
        <name>heme b</name>
        <dbReference type="ChEBI" id="CHEBI:60344"/>
    </cofactor>
</comment>
<evidence type="ECO:0000256" key="5">
    <source>
        <dbReference type="ARBA" id="ARBA00023239"/>
    </source>
</evidence>
<evidence type="ECO:0000313" key="7">
    <source>
        <dbReference type="Proteomes" id="UP001305779"/>
    </source>
</evidence>
<evidence type="ECO:0000256" key="2">
    <source>
        <dbReference type="ARBA" id="ARBA00022617"/>
    </source>
</evidence>
<evidence type="ECO:0000256" key="4">
    <source>
        <dbReference type="ARBA" id="ARBA00023004"/>
    </source>
</evidence>
<sequence length="370" mass="41961">MAATATLEPAIPEHLRVERTIPANTPKNYQPPFPAYSARFPKETKGLVTAIIGVQGKEKTEEHSPEYRQLVGFVEKKQGASKPKYWEAASVVDNRGYYNEVVIPYWETKEDFEAWKIDSGFEKWWSSLEPGSGVGWFLEVFLPSIDRFETVFSDNVEPEGVAHMRESVSGTLQEHVYWGSMRDRLPVSQTDAIPGEKTTIKPKTATANGHSADTQTRRIHVSGRKNLAMIRSGQDWSDTKPHERKLYLDTMHPVLIKGMDFLRDQGEEVGCISCRFMDVIPKDPSTNNTSQPTDKTFGLAYFDDLASLEDWSKRHKTHLDIFGRFIQYAGELQNEVSLRLFHEVMVLRPEQQVFEYVGCHDGTGMLGAAV</sequence>
<keyword evidence="7" id="KW-1185">Reference proteome</keyword>
<protein>
    <recommendedName>
        <fullName evidence="8">Phenylacetaldoxime dehydratase</fullName>
    </recommendedName>
</protein>
<evidence type="ECO:0000313" key="6">
    <source>
        <dbReference type="EMBL" id="KAK4505065.1"/>
    </source>
</evidence>
<evidence type="ECO:0000256" key="1">
    <source>
        <dbReference type="ARBA" id="ARBA00001970"/>
    </source>
</evidence>
<keyword evidence="5" id="KW-0456">Lyase</keyword>
<keyword evidence="2" id="KW-0349">Heme</keyword>
<keyword evidence="4" id="KW-0408">Iron</keyword>